<sequence>VAVKDSERIFTELICSIERSRSEVTQLIKDQEKAAVSRAEEFMKQLEQKIVDLRRKEAELEQHSHAEDICFLQ</sequence>
<organism evidence="3 4">
    <name type="scientific">Cirrhinus mrigala</name>
    <name type="common">Mrigala</name>
    <dbReference type="NCBI Taxonomy" id="683832"/>
    <lineage>
        <taxon>Eukaryota</taxon>
        <taxon>Metazoa</taxon>
        <taxon>Chordata</taxon>
        <taxon>Craniata</taxon>
        <taxon>Vertebrata</taxon>
        <taxon>Euteleostomi</taxon>
        <taxon>Actinopterygii</taxon>
        <taxon>Neopterygii</taxon>
        <taxon>Teleostei</taxon>
        <taxon>Ostariophysi</taxon>
        <taxon>Cypriniformes</taxon>
        <taxon>Cyprinidae</taxon>
        <taxon>Labeoninae</taxon>
        <taxon>Labeonini</taxon>
        <taxon>Cirrhinus</taxon>
    </lineage>
</organism>
<dbReference type="EMBL" id="JAMKFB020000007">
    <property type="protein sequence ID" value="KAL0187971.1"/>
    <property type="molecule type" value="Genomic_DNA"/>
</dbReference>
<evidence type="ECO:0000313" key="3">
    <source>
        <dbReference type="EMBL" id="KAL0187971.1"/>
    </source>
</evidence>
<feature type="coiled-coil region" evidence="1">
    <location>
        <begin position="29"/>
        <end position="63"/>
    </location>
</feature>
<accession>A0ABD0QPD6</accession>
<name>A0ABD0QPD6_CIRMR</name>
<dbReference type="InterPro" id="IPR058030">
    <property type="entry name" value="TRIM8/14/16/25/29/45/65_CC"/>
</dbReference>
<dbReference type="Proteomes" id="UP001529510">
    <property type="component" value="Unassembled WGS sequence"/>
</dbReference>
<proteinExistence type="predicted"/>
<evidence type="ECO:0000256" key="1">
    <source>
        <dbReference type="SAM" id="Coils"/>
    </source>
</evidence>
<feature type="non-terminal residue" evidence="3">
    <location>
        <position position="1"/>
    </location>
</feature>
<keyword evidence="4" id="KW-1185">Reference proteome</keyword>
<feature type="domain" description="TRIM8/14/16/25/29/45/65 coiled-coil region" evidence="2">
    <location>
        <begin position="2"/>
        <end position="73"/>
    </location>
</feature>
<comment type="caution">
    <text evidence="3">The sequence shown here is derived from an EMBL/GenBank/DDBJ whole genome shotgun (WGS) entry which is preliminary data.</text>
</comment>
<evidence type="ECO:0000259" key="2">
    <source>
        <dbReference type="Pfam" id="PF25600"/>
    </source>
</evidence>
<feature type="non-terminal residue" evidence="3">
    <location>
        <position position="73"/>
    </location>
</feature>
<evidence type="ECO:0000313" key="4">
    <source>
        <dbReference type="Proteomes" id="UP001529510"/>
    </source>
</evidence>
<dbReference type="Pfam" id="PF25600">
    <property type="entry name" value="TRIM_CC"/>
    <property type="match status" value="1"/>
</dbReference>
<gene>
    <name evidence="3" type="ORF">M9458_015070</name>
</gene>
<dbReference type="AlphaFoldDB" id="A0ABD0QPD6"/>
<protein>
    <recommendedName>
        <fullName evidence="2">TRIM8/14/16/25/29/45/65 coiled-coil region domain-containing protein</fullName>
    </recommendedName>
</protein>
<reference evidence="3 4" key="1">
    <citation type="submission" date="2024-05" db="EMBL/GenBank/DDBJ databases">
        <title>Genome sequencing and assembly of Indian major carp, Cirrhinus mrigala (Hamilton, 1822).</title>
        <authorList>
            <person name="Mohindra V."/>
            <person name="Chowdhury L.M."/>
            <person name="Lal K."/>
            <person name="Jena J.K."/>
        </authorList>
    </citation>
    <scope>NUCLEOTIDE SEQUENCE [LARGE SCALE GENOMIC DNA]</scope>
    <source>
        <strain evidence="3">CM1030</strain>
        <tissue evidence="3">Blood</tissue>
    </source>
</reference>
<keyword evidence="1" id="KW-0175">Coiled coil</keyword>